<dbReference type="GO" id="GO:0008610">
    <property type="term" value="P:lipid biosynthetic process"/>
    <property type="evidence" value="ECO:0007669"/>
    <property type="project" value="UniProtKB-ARBA"/>
</dbReference>
<comment type="cofactor">
    <cofactor evidence="1">
        <name>pantetheine 4'-phosphate</name>
        <dbReference type="ChEBI" id="CHEBI:47942"/>
    </cofactor>
</comment>
<dbReference type="FunFam" id="3.40.50.12780:FF:000012">
    <property type="entry name" value="Non-ribosomal peptide synthetase"/>
    <property type="match status" value="2"/>
</dbReference>
<evidence type="ECO:0000313" key="11">
    <source>
        <dbReference type="EMBL" id="TDC07910.1"/>
    </source>
</evidence>
<dbReference type="Gene3D" id="1.10.1200.10">
    <property type="entry name" value="ACP-like"/>
    <property type="match status" value="3"/>
</dbReference>
<reference evidence="11 12" key="1">
    <citation type="submission" date="2019-02" db="EMBL/GenBank/DDBJ databases">
        <title>Draft genome sequences of novel Actinobacteria.</title>
        <authorList>
            <person name="Sahin N."/>
            <person name="Ay H."/>
            <person name="Saygin H."/>
        </authorList>
    </citation>
    <scope>NUCLEOTIDE SEQUENCE [LARGE SCALE GENOMIC DNA]</scope>
    <source>
        <strain evidence="11 12">KC201</strain>
    </source>
</reference>
<evidence type="ECO:0000256" key="4">
    <source>
        <dbReference type="ARBA" id="ARBA00016743"/>
    </source>
</evidence>
<evidence type="ECO:0000256" key="1">
    <source>
        <dbReference type="ARBA" id="ARBA00001957"/>
    </source>
</evidence>
<dbReference type="SUPFAM" id="SSF47336">
    <property type="entry name" value="ACP-like"/>
    <property type="match status" value="4"/>
</dbReference>
<evidence type="ECO:0000256" key="8">
    <source>
        <dbReference type="ARBA" id="ARBA00033440"/>
    </source>
</evidence>
<evidence type="ECO:0000256" key="2">
    <source>
        <dbReference type="ARBA" id="ARBA00005102"/>
    </source>
</evidence>
<dbReference type="InterPro" id="IPR000873">
    <property type="entry name" value="AMP-dep_synth/lig_dom"/>
</dbReference>
<dbReference type="OrthoDB" id="2472181at2"/>
<dbReference type="Pfam" id="PF13193">
    <property type="entry name" value="AMP-binding_C"/>
    <property type="match status" value="2"/>
</dbReference>
<dbReference type="InterPro" id="IPR009081">
    <property type="entry name" value="PP-bd_ACP"/>
</dbReference>
<evidence type="ECO:0000256" key="3">
    <source>
        <dbReference type="ARBA" id="ARBA00007380"/>
    </source>
</evidence>
<dbReference type="SMART" id="SM00823">
    <property type="entry name" value="PKS_PP"/>
    <property type="match status" value="4"/>
</dbReference>
<dbReference type="SUPFAM" id="SSF56801">
    <property type="entry name" value="Acetyl-CoA synthetase-like"/>
    <property type="match status" value="2"/>
</dbReference>
<dbReference type="InterPro" id="IPR057737">
    <property type="entry name" value="Condensation_MtbB-like"/>
</dbReference>
<dbReference type="Gene3D" id="3.40.50.1820">
    <property type="entry name" value="alpha/beta hydrolase"/>
    <property type="match status" value="1"/>
</dbReference>
<dbReference type="Gene3D" id="3.30.559.10">
    <property type="entry name" value="Chloramphenicol acetyltransferase-like domain"/>
    <property type="match status" value="3"/>
</dbReference>
<dbReference type="PROSITE" id="PS00455">
    <property type="entry name" value="AMP_BINDING"/>
    <property type="match status" value="2"/>
</dbReference>
<dbReference type="PROSITE" id="PS50075">
    <property type="entry name" value="CARRIER"/>
    <property type="match status" value="4"/>
</dbReference>
<dbReference type="InterPro" id="IPR023213">
    <property type="entry name" value="CAT-like_dom_sf"/>
</dbReference>
<dbReference type="FunFam" id="3.30.300.30:FF:000015">
    <property type="entry name" value="Nonribosomal peptide synthase SidD"/>
    <property type="match status" value="1"/>
</dbReference>
<name>A0A4R4NJQ4_9ACTN</name>
<dbReference type="PANTHER" id="PTHR45527:SF10">
    <property type="entry name" value="PYOCHELIN SYNTHASE PCHF"/>
    <property type="match status" value="1"/>
</dbReference>
<dbReference type="CDD" id="cd12114">
    <property type="entry name" value="A_NRPS_TlmIV_like"/>
    <property type="match status" value="1"/>
</dbReference>
<evidence type="ECO:0000256" key="9">
    <source>
        <dbReference type="SAM" id="MobiDB-lite"/>
    </source>
</evidence>
<comment type="similarity">
    <text evidence="3">Belongs to the ATP-dependent AMP-binding enzyme family. MbtB subfamily.</text>
</comment>
<dbReference type="InterPro" id="IPR042099">
    <property type="entry name" value="ANL_N_sf"/>
</dbReference>
<dbReference type="Proteomes" id="UP000295157">
    <property type="component" value="Unassembled WGS sequence"/>
</dbReference>
<evidence type="ECO:0000256" key="6">
    <source>
        <dbReference type="ARBA" id="ARBA00022553"/>
    </source>
</evidence>
<evidence type="ECO:0000313" key="12">
    <source>
        <dbReference type="Proteomes" id="UP000295157"/>
    </source>
</evidence>
<dbReference type="InterPro" id="IPR001242">
    <property type="entry name" value="Condensation_dom"/>
</dbReference>
<dbReference type="InterPro" id="IPR010071">
    <property type="entry name" value="AA_adenyl_dom"/>
</dbReference>
<dbReference type="InterPro" id="IPR029058">
    <property type="entry name" value="AB_hydrolase_fold"/>
</dbReference>
<organism evidence="11 12">
    <name type="scientific">Nonomuraea longispora</name>
    <dbReference type="NCBI Taxonomy" id="1848320"/>
    <lineage>
        <taxon>Bacteria</taxon>
        <taxon>Bacillati</taxon>
        <taxon>Actinomycetota</taxon>
        <taxon>Actinomycetes</taxon>
        <taxon>Streptosporangiales</taxon>
        <taxon>Streptosporangiaceae</taxon>
        <taxon>Nonomuraea</taxon>
    </lineage>
</organism>
<dbReference type="InterPro" id="IPR025110">
    <property type="entry name" value="AMP-bd_C"/>
</dbReference>
<feature type="domain" description="Carrier" evidence="10">
    <location>
        <begin position="3"/>
        <end position="79"/>
    </location>
</feature>
<evidence type="ECO:0000256" key="5">
    <source>
        <dbReference type="ARBA" id="ARBA00022450"/>
    </source>
</evidence>
<dbReference type="InterPro" id="IPR006162">
    <property type="entry name" value="Ppantetheine_attach_site"/>
</dbReference>
<evidence type="ECO:0000259" key="10">
    <source>
        <dbReference type="PROSITE" id="PS50075"/>
    </source>
</evidence>
<dbReference type="Gene3D" id="3.40.50.12780">
    <property type="entry name" value="N-terminal domain of ligase-like"/>
    <property type="match status" value="2"/>
</dbReference>
<sequence length="2714" mass="296849">MNEPLSVSPDDLRVAVGELAEASAEQVSEDTDLFTLGFDSIRLMRLVGWLRRQGVAVSFADLAEHTTVGEWWSVIRESGPRRDVTAPRPDVDEAGVFDLAVMQHAFWVGRAENQRLGGVAAHFYTEFDMGFDVRFDAGSDTSEGPGVDPGRLEPAVRALFARHGMLRVRIGDDGRQRIGEQPNWPGLRVHDLRGMETAEAERRLAATRESLSHRIMDIASGEVFDIQLSLFDGGSRLHVNLDMVAADALSLRVLLADLSELYTNGADADLPPLGYSYPRYRAERAATSREEREQAAAWWRKRLADLPGPPALPVVPDDSAGATPTVVRRHHWIAPAGRQRLREWAHQRGLTPAVVLATAFAEVIARWSATDRFLLNLPTFDREPLHDDVGRLVGDFSSSVLLDVDLAEAMPFSARAARVQKDLREAMGHAAYTGVEVLRDLTRANGGEVVLAPVVFTSALELGELFAPDVRRCFGEPSWIISQGPQVWLDAQATELDDGLLVNWDARESVFPPGLLDAMFKAFVDLVGALIADRTSWDAPAPRGLPAAQRPVRERVNDNDGPAAGGPLHERFFRLAEDGPDRIALVWTTPGDGGTDGSMTYGELSLRARRVAGLLHARGIRPGDTVGITLPKGPDQVVAVLGALAAGAAYVPSGLDVPPARRAHVYGAAGVTHVLTDQEHDWPPGVTSIPMEDAVRFAPLPDIAHVDPEAVMYVLFTSGSTGVPKGVEVPHRAVANTIDAVNDVFGVDGSDRTMTLSSLDFDLSAYDMFAFLSRGGSVAVLHEEQRRDARAWARMLRRWDVTVVSCVPALLDMLLVAGSRDLPGSRLRLVMLGGDWVTVDLPGRLRELVPGCRFAGLGGMTEAAIHTTVREVDQVDPAWRAVPYGRPLRNMRCRVADARGEDRPDWVPGELWVSGPGVARGYRGDPERTAEKFVEVDGRRWYRTGDLARYLPDGTLEFLGRSDHQVKIRGHRIELGEIEAHLAAHPGVGRAIATVVEVAAGPRLAAAVVASDPETPGRLEADSLRHWLGERVPRYMVPEVIRVLEGLPLTGNGKIDRKAIHAAFALAGRDDGFEPPVGVVEETVAALWRELLGAERVGRRDGFFALGGDSLLATRLVNRLREAGMRGAEIAHLFETPALAEFAEALTPGAGEATPVLVPDAGRRFDPFPLTEVQQAYWLGRSEGLALGGVPAVFRLTFDGAGVDLDRLRQALERLVARHDMLRAVIGDDGTQRILPETPPVTIQVLDAAVPDPEFLYGWAGEPGRWPLFDVRAVRYGDGRTRLAVSVDAVAFDALSVNTMIAELAQLYAEPAAELPPIGVTFRDHVMNTPPSDRTAAEAYWRERLAELPPGPQLPLDANPAAVRPRFTRRAAGVPVGRWKKIKERAREHGLTPSVVLLECYGRVLSRWSDRQDLTVNLTLFDRHDVHPDIGRVLGDFTTLLPLEYRPVKGEGWLVAARRLQARLGRDLEHRAVSSIWVQRELARGTDAPSAAFPVVFTSTLGLGGEPFSGLPEAFPRWVGGASQTPQVWLDHQLFEHEGELQLVWDAVDELFPPGVLDAMFAAYRDLLVWLGDEEDWSRRPVMALPVEQRLARERVNATTGQESGRLLHQAFFERAEADPGHTALLCRDGEQVSYGVLADRALRVAALLAGRGVRPGDPVAVSLPKGPDQIAAVLGTLAAGGVYVPVGVDQPELRRRSLMERAGVVTVLDDLAGADQCEPLSSPVVVAPEALAYVIFTSGSTGEPKGVEISHRSAVNTVDDIVQRYGVGPADRVLAVSALDFDLSVFDVFGLLGAGGALVLIGEDDRRDAQRWVELVRRHRVTVWNTVPALLEMLVTVAEMDRSLPGSLRLAMVSGDWVGLDLPGRLRSLVPGCDFIALGGATEASIWSNAFEVTYVNPEWSSIPYGYPLRNQRFRVMDQEDRDCPDWVPGELWIGGIGVAAGYRGDQERTADKFVEDDAGRWYRTGDLGRYWPDGTLEFLGRRDTQVKVRGHRIELGEIEAALAAHPAVAQAVCVAPGERNRRRLVAFVQGSGGLDGLAEFLAERLPTHAIPAQIISVASFPLTANGKVDRAALTSSADRAPERGFEAPVGVVEETVAGIWGDLLGVSRVGRHDGFFALGGDSLLATRLVDRLRRAGLGGAELAALFVSPGLADFAATLEWGEASPAKSIVADREGRFESFGLTEVQQAYWLGRRSDFVLGGIGAQFYVEYEHAEGDLGRLEEAWNRLVVRHDMLRAVVEEDGTQRVLPRVPRYRFAVVDGDARVVERVREEMSRRLLDPGSWPLFDIRAVRCGGSVRLCVTLDNLVVDGLSMLILFAEWERLTADPDVELPAIGITFRDYALQAQPDESRLAAAEAYWLRRAAELPPGPRLPVLKDPGQVEIPRFHRRESKIDGAAWHALTEQARLNGLTPSVLLLACFAEVLSAWSGQPDLTVNLTLFDRRDVHPDIGHVVGDFTSLLLVAYRRRPEESWLERVRRLQEQVWRDLDHQEISGVRVLRELARQNAGLTQAVPVVFTSMLGVDDALARTVRWPDHTRSQTPQVWLDHQAVELPDGVLLSWDSVDELFPSGLVDTAFTAYLELVERLTRADWTRPIDPSMPGALEPMAEPAPVDADVRTAHDVGPDGPPQGEVEQSLAVLWGELLGRVPESRTDNFFVLGGDSLGGTRMLQRAAQKFGVDLSLRAFFAAPVLAVLARDIDEQLIASDALEDGTL</sequence>
<dbReference type="FunFam" id="3.30.559.10:FF:000023">
    <property type="entry name" value="Non-ribosomal peptide synthetase"/>
    <property type="match status" value="3"/>
</dbReference>
<gene>
    <name evidence="11" type="ORF">E1267_11850</name>
</gene>
<dbReference type="RefSeq" id="WP_132332489.1">
    <property type="nucleotide sequence ID" value="NZ_SMJZ01000034.1"/>
</dbReference>
<keyword evidence="12" id="KW-1185">Reference proteome</keyword>
<keyword evidence="5" id="KW-0596">Phosphopantetheine</keyword>
<dbReference type="NCBIfam" id="TIGR01733">
    <property type="entry name" value="AA-adenyl-dom"/>
    <property type="match status" value="2"/>
</dbReference>
<dbReference type="Pfam" id="PF00668">
    <property type="entry name" value="Condensation"/>
    <property type="match status" value="3"/>
</dbReference>
<dbReference type="GO" id="GO:0043041">
    <property type="term" value="P:amino acid activation for nonribosomal peptide biosynthetic process"/>
    <property type="evidence" value="ECO:0007669"/>
    <property type="project" value="TreeGrafter"/>
</dbReference>
<keyword evidence="6" id="KW-0597">Phosphoprotein</keyword>
<dbReference type="InterPro" id="IPR020845">
    <property type="entry name" value="AMP-binding_CS"/>
</dbReference>
<dbReference type="SUPFAM" id="SSF52777">
    <property type="entry name" value="CoA-dependent acyltransferases"/>
    <property type="match status" value="6"/>
</dbReference>
<dbReference type="GO" id="GO:0005737">
    <property type="term" value="C:cytoplasm"/>
    <property type="evidence" value="ECO:0007669"/>
    <property type="project" value="TreeGrafter"/>
</dbReference>
<evidence type="ECO:0000256" key="7">
    <source>
        <dbReference type="ARBA" id="ARBA00022598"/>
    </source>
</evidence>
<dbReference type="Pfam" id="PF00550">
    <property type="entry name" value="PP-binding"/>
    <property type="match status" value="4"/>
</dbReference>
<keyword evidence="7" id="KW-0436">Ligase</keyword>
<comment type="pathway">
    <text evidence="2">Siderophore biosynthesis; mycobactin biosynthesis.</text>
</comment>
<feature type="domain" description="Carrier" evidence="10">
    <location>
        <begin position="2089"/>
        <end position="2164"/>
    </location>
</feature>
<dbReference type="EMBL" id="SMJZ01000034">
    <property type="protein sequence ID" value="TDC07910.1"/>
    <property type="molecule type" value="Genomic_DNA"/>
</dbReference>
<dbReference type="CDD" id="cd19535">
    <property type="entry name" value="Cyc_NRPS"/>
    <property type="match status" value="3"/>
</dbReference>
<feature type="domain" description="Carrier" evidence="10">
    <location>
        <begin position="2628"/>
        <end position="2703"/>
    </location>
</feature>
<dbReference type="Pfam" id="PF00501">
    <property type="entry name" value="AMP-binding"/>
    <property type="match status" value="2"/>
</dbReference>
<dbReference type="Gene3D" id="3.30.559.30">
    <property type="entry name" value="Nonribosomal peptide synthetase, condensation domain"/>
    <property type="match status" value="3"/>
</dbReference>
<accession>A0A4R4NJQ4</accession>
<dbReference type="InterPro" id="IPR020806">
    <property type="entry name" value="PKS_PP-bd"/>
</dbReference>
<dbReference type="GO" id="GO:0044550">
    <property type="term" value="P:secondary metabolite biosynthetic process"/>
    <property type="evidence" value="ECO:0007669"/>
    <property type="project" value="TreeGrafter"/>
</dbReference>
<dbReference type="PROSITE" id="PS00012">
    <property type="entry name" value="PHOSPHOPANTETHEINE"/>
    <property type="match status" value="3"/>
</dbReference>
<dbReference type="GO" id="GO:0016874">
    <property type="term" value="F:ligase activity"/>
    <property type="evidence" value="ECO:0007669"/>
    <property type="project" value="UniProtKB-KW"/>
</dbReference>
<dbReference type="GO" id="GO:0031177">
    <property type="term" value="F:phosphopantetheine binding"/>
    <property type="evidence" value="ECO:0007669"/>
    <property type="project" value="InterPro"/>
</dbReference>
<comment type="caution">
    <text evidence="11">The sequence shown here is derived from an EMBL/GenBank/DDBJ whole genome shotgun (WGS) entry which is preliminary data.</text>
</comment>
<proteinExistence type="inferred from homology"/>
<dbReference type="InterPro" id="IPR045851">
    <property type="entry name" value="AMP-bd_C_sf"/>
</dbReference>
<feature type="region of interest" description="Disordered" evidence="9">
    <location>
        <begin position="541"/>
        <end position="564"/>
    </location>
</feature>
<dbReference type="Gene3D" id="3.30.300.30">
    <property type="match status" value="2"/>
</dbReference>
<protein>
    <recommendedName>
        <fullName evidence="4">Phenyloxazoline synthase MbtB</fullName>
    </recommendedName>
    <alternativeName>
        <fullName evidence="8">Mycobactin synthetase protein B</fullName>
    </alternativeName>
</protein>
<dbReference type="FunFam" id="3.30.559.30:FF:000006">
    <property type="entry name" value="Yersiniabactin polyketide/non-ribosomal peptide synthetase"/>
    <property type="match status" value="3"/>
</dbReference>
<dbReference type="InterPro" id="IPR036736">
    <property type="entry name" value="ACP-like_sf"/>
</dbReference>
<dbReference type="PANTHER" id="PTHR45527">
    <property type="entry name" value="NONRIBOSOMAL PEPTIDE SYNTHETASE"/>
    <property type="match status" value="1"/>
</dbReference>
<feature type="domain" description="Carrier" evidence="10">
    <location>
        <begin position="1075"/>
        <end position="1150"/>
    </location>
</feature>